<evidence type="ECO:0000313" key="2">
    <source>
        <dbReference type="EMBL" id="ORX80768.1"/>
    </source>
</evidence>
<sequence>MVVPIPQNLNFTEAQYALYESQRKYFLTNLGEKDYSFLDWLGSKGTSFECYVDYMMRQNPDYGFNQKINYVRVILLALTQPFSKMYFFFWTMTIFFLHKFKFKKPVMKIILFHFLLRAIGDILDKTGDLFPTYFALSFNENTQVYSCHHTVDKNEYHPLKFFITRQAATIFWYTGEMVGDWYPLLRTKAVVKNKKKIMPVYITCIIFNITKIVLILNHLFLYSLKKTYTNDGIYNQNERDKFYNRHWIIQFTIMIGALLYDLTVFFVLKKYVFKVTESHFGFFKKFKAISEYRIFFTAGVSLIFVPVAAFTLGIKFWYNAQPNYKSVEFDFDDLRLFVASIQYYMMFIDQILLCISKNETSSNKGSYNNISSKEKSYKNYSPKLTSSQMTSSQMTSPQIYSPKIYNQRNINSQYYYDNLSNENNRNFNKPEKVYNIEGKNYNKSIKFRNSADIDNNYGAYK</sequence>
<feature type="transmembrane region" description="Helical" evidence="1">
    <location>
        <begin position="200"/>
        <end position="221"/>
    </location>
</feature>
<feature type="transmembrane region" description="Helical" evidence="1">
    <location>
        <begin position="70"/>
        <end position="97"/>
    </location>
</feature>
<keyword evidence="1" id="KW-1133">Transmembrane helix</keyword>
<evidence type="ECO:0000313" key="3">
    <source>
        <dbReference type="Proteomes" id="UP000193944"/>
    </source>
</evidence>
<dbReference type="Proteomes" id="UP000193944">
    <property type="component" value="Unassembled WGS sequence"/>
</dbReference>
<comment type="caution">
    <text evidence="2">The sequence shown here is derived from an EMBL/GenBank/DDBJ whole genome shotgun (WGS) entry which is preliminary data.</text>
</comment>
<dbReference type="EMBL" id="MCFG01000136">
    <property type="protein sequence ID" value="ORX80768.1"/>
    <property type="molecule type" value="Genomic_DNA"/>
</dbReference>
<reference evidence="2 3" key="1">
    <citation type="submission" date="2016-08" db="EMBL/GenBank/DDBJ databases">
        <title>A Parts List for Fungal Cellulosomes Revealed by Comparative Genomics.</title>
        <authorList>
            <consortium name="DOE Joint Genome Institute"/>
            <person name="Haitjema C.H."/>
            <person name="Gilmore S.P."/>
            <person name="Henske J.K."/>
            <person name="Solomon K.V."/>
            <person name="De Groot R."/>
            <person name="Kuo A."/>
            <person name="Mondo S.J."/>
            <person name="Salamov A.A."/>
            <person name="Labutti K."/>
            <person name="Zhao Z."/>
            <person name="Chiniquy J."/>
            <person name="Barry K."/>
            <person name="Brewer H.M."/>
            <person name="Purvine S.O."/>
            <person name="Wright A.T."/>
            <person name="Boxma B."/>
            <person name="Van Alen T."/>
            <person name="Hackstein J.H."/>
            <person name="Baker S.E."/>
            <person name="Grigoriev I.V."/>
            <person name="O'Malley M.A."/>
        </authorList>
    </citation>
    <scope>NUCLEOTIDE SEQUENCE [LARGE SCALE GENOMIC DNA]</scope>
    <source>
        <strain evidence="2 3">S4</strain>
    </source>
</reference>
<feature type="transmembrane region" description="Helical" evidence="1">
    <location>
        <begin position="294"/>
        <end position="314"/>
    </location>
</feature>
<feature type="transmembrane region" description="Helical" evidence="1">
    <location>
        <begin position="247"/>
        <end position="268"/>
    </location>
</feature>
<keyword evidence="3" id="KW-1185">Reference proteome</keyword>
<gene>
    <name evidence="2" type="ORF">BCR32DRAFT_293658</name>
</gene>
<dbReference type="AlphaFoldDB" id="A0A1Y1X540"/>
<organism evidence="2 3">
    <name type="scientific">Anaeromyces robustus</name>
    <dbReference type="NCBI Taxonomy" id="1754192"/>
    <lineage>
        <taxon>Eukaryota</taxon>
        <taxon>Fungi</taxon>
        <taxon>Fungi incertae sedis</taxon>
        <taxon>Chytridiomycota</taxon>
        <taxon>Chytridiomycota incertae sedis</taxon>
        <taxon>Neocallimastigomycetes</taxon>
        <taxon>Neocallimastigales</taxon>
        <taxon>Neocallimastigaceae</taxon>
        <taxon>Anaeromyces</taxon>
    </lineage>
</organism>
<name>A0A1Y1X540_9FUNG</name>
<feature type="transmembrane region" description="Helical" evidence="1">
    <location>
        <begin position="334"/>
        <end position="355"/>
    </location>
</feature>
<keyword evidence="1" id="KW-0812">Transmembrane</keyword>
<accession>A0A1Y1X540</accession>
<reference evidence="2 3" key="2">
    <citation type="submission" date="2016-08" db="EMBL/GenBank/DDBJ databases">
        <title>Pervasive Adenine N6-methylation of Active Genes in Fungi.</title>
        <authorList>
            <consortium name="DOE Joint Genome Institute"/>
            <person name="Mondo S.J."/>
            <person name="Dannebaum R.O."/>
            <person name="Kuo R.C."/>
            <person name="Labutti K."/>
            <person name="Haridas S."/>
            <person name="Kuo A."/>
            <person name="Salamov A."/>
            <person name="Ahrendt S.R."/>
            <person name="Lipzen A."/>
            <person name="Sullivan W."/>
            <person name="Andreopoulos W.B."/>
            <person name="Clum A."/>
            <person name="Lindquist E."/>
            <person name="Daum C."/>
            <person name="Ramamoorthy G.K."/>
            <person name="Gryganskyi A."/>
            <person name="Culley D."/>
            <person name="Magnuson J.K."/>
            <person name="James T.Y."/>
            <person name="O'Malley M.A."/>
            <person name="Stajich J.E."/>
            <person name="Spatafora J.W."/>
            <person name="Visel A."/>
            <person name="Grigoriev I.V."/>
        </authorList>
    </citation>
    <scope>NUCLEOTIDE SEQUENCE [LARGE SCALE GENOMIC DNA]</scope>
    <source>
        <strain evidence="2 3">S4</strain>
    </source>
</reference>
<evidence type="ECO:0000256" key="1">
    <source>
        <dbReference type="SAM" id="Phobius"/>
    </source>
</evidence>
<keyword evidence="1" id="KW-0472">Membrane</keyword>
<protein>
    <submittedName>
        <fullName evidence="2">Uncharacterized protein</fullName>
    </submittedName>
</protein>
<proteinExistence type="predicted"/>